<evidence type="ECO:0000313" key="6">
    <source>
        <dbReference type="EMBL" id="ALJ27929.1"/>
    </source>
</evidence>
<keyword evidence="4" id="KW-0904">Protein phosphatase</keyword>
<name>A0A0R0E038_9GAMM</name>
<protein>
    <recommendedName>
        <fullName evidence="2">protein-tyrosine-phosphatase</fullName>
        <ecNumber evidence="2">3.1.3.48</ecNumber>
    </recommendedName>
</protein>
<dbReference type="PANTHER" id="PTHR11717">
    <property type="entry name" value="LOW MOLECULAR WEIGHT PROTEIN TYROSINE PHOSPHATASE"/>
    <property type="match status" value="1"/>
</dbReference>
<dbReference type="InterPro" id="IPR017867">
    <property type="entry name" value="Tyr_phospatase_low_mol_wt"/>
</dbReference>
<feature type="active site" description="Nucleophile" evidence="5">
    <location>
        <position position="13"/>
    </location>
</feature>
<dbReference type="Pfam" id="PF01451">
    <property type="entry name" value="LMWPc"/>
    <property type="match status" value="1"/>
</dbReference>
<evidence type="ECO:0000256" key="2">
    <source>
        <dbReference type="ARBA" id="ARBA00013064"/>
    </source>
</evidence>
<sequence>MKLLVVCLGNICRSPMGEGALRARIERSPLAGRVEVDSAGTAGWHRGKAPDPRAVACARRHGVDISGLRARQLQSDDFLRFDHILCADPDNLDEALALAPPQARGKAALLLPWAGITHASTVPDPYYGGDADFEHSWSLLEAAAEAVVRRLSARPDSGIIGP</sequence>
<dbReference type="AlphaFoldDB" id="A0A0R0E038"/>
<keyword evidence="3" id="KW-0378">Hydrolase</keyword>
<organism evidence="6 7">
    <name type="scientific">Stenotrophomonas acidaminiphila</name>
    <dbReference type="NCBI Taxonomy" id="128780"/>
    <lineage>
        <taxon>Bacteria</taxon>
        <taxon>Pseudomonadati</taxon>
        <taxon>Pseudomonadota</taxon>
        <taxon>Gammaproteobacteria</taxon>
        <taxon>Lysobacterales</taxon>
        <taxon>Lysobacteraceae</taxon>
        <taxon>Stenotrophomonas</taxon>
    </lineage>
</organism>
<dbReference type="EC" id="3.1.3.48" evidence="2"/>
<gene>
    <name evidence="6" type="ORF">AOT14_15330</name>
</gene>
<dbReference type="InterPro" id="IPR050438">
    <property type="entry name" value="LMW_PTPase"/>
</dbReference>
<accession>A0A0R0E038</accession>
<dbReference type="PANTHER" id="PTHR11717:SF7">
    <property type="entry name" value="LOW MOLECULAR WEIGHT PHOSPHOTYROSINE PROTEIN PHOSPHATASE"/>
    <property type="match status" value="1"/>
</dbReference>
<dbReference type="RefSeq" id="WP_054664917.1">
    <property type="nucleotide sequence ID" value="NZ_CP043570.1"/>
</dbReference>
<keyword evidence="7" id="KW-1185">Reference proteome</keyword>
<dbReference type="EMBL" id="CP012900">
    <property type="protein sequence ID" value="ALJ27929.1"/>
    <property type="molecule type" value="Genomic_DNA"/>
</dbReference>
<evidence type="ECO:0000256" key="4">
    <source>
        <dbReference type="ARBA" id="ARBA00022912"/>
    </source>
</evidence>
<dbReference type="Gene3D" id="3.40.50.2300">
    <property type="match status" value="1"/>
</dbReference>
<evidence type="ECO:0000256" key="3">
    <source>
        <dbReference type="ARBA" id="ARBA00022801"/>
    </source>
</evidence>
<dbReference type="PATRIC" id="fig|128780.6.peg.1541"/>
<dbReference type="CDD" id="cd16343">
    <property type="entry name" value="LMWPTP"/>
    <property type="match status" value="1"/>
</dbReference>
<dbReference type="PRINTS" id="PR00719">
    <property type="entry name" value="LMWPTPASE"/>
</dbReference>
<feature type="active site" description="Nucleophile" evidence="5">
    <location>
        <position position="7"/>
    </location>
</feature>
<feature type="active site" description="Proton donor" evidence="5">
    <location>
        <position position="124"/>
    </location>
</feature>
<evidence type="ECO:0000256" key="5">
    <source>
        <dbReference type="PIRSR" id="PIRSR617867-1"/>
    </source>
</evidence>
<reference evidence="6 7" key="1">
    <citation type="journal article" date="2015" name="Genome Announc.">
        <title>Complete Genome Sequencing of Stenotrophomonas acidaminiphila ZAC14D2_NAIMI4_2, a Multidrug-Resistant Strain Isolated from Sediments of a Polluted River in Mexico, Uncovers New Antibiotic Resistance Genes and a Novel Class-II Lasso Peptide Biosynthesis Gene Cluster.</title>
        <authorList>
            <person name="Vinuesa P."/>
            <person name="Ochoa-Sanchez L.E."/>
        </authorList>
    </citation>
    <scope>NUCLEOTIDE SEQUENCE [LARGE SCALE GENOMIC DNA]</scope>
    <source>
        <strain evidence="6 7">ZAC14D2_NAIMI4_2</strain>
    </source>
</reference>
<dbReference type="InterPro" id="IPR036196">
    <property type="entry name" value="Ptyr_pPase_sf"/>
</dbReference>
<dbReference type="GO" id="GO:0004725">
    <property type="term" value="F:protein tyrosine phosphatase activity"/>
    <property type="evidence" value="ECO:0007669"/>
    <property type="project" value="UniProtKB-EC"/>
</dbReference>
<evidence type="ECO:0000256" key="1">
    <source>
        <dbReference type="ARBA" id="ARBA00011063"/>
    </source>
</evidence>
<dbReference type="Proteomes" id="UP000061010">
    <property type="component" value="Chromosome"/>
</dbReference>
<evidence type="ECO:0000313" key="7">
    <source>
        <dbReference type="Proteomes" id="UP000061010"/>
    </source>
</evidence>
<comment type="similarity">
    <text evidence="1">Belongs to the low molecular weight phosphotyrosine protein phosphatase family.</text>
</comment>
<proteinExistence type="inferred from homology"/>
<dbReference type="InterPro" id="IPR023485">
    <property type="entry name" value="Ptyr_pPase"/>
</dbReference>
<dbReference type="OrthoDB" id="9784339at2"/>
<dbReference type="KEGG" id="sacz:AOT14_15330"/>
<dbReference type="SUPFAM" id="SSF52788">
    <property type="entry name" value="Phosphotyrosine protein phosphatases I"/>
    <property type="match status" value="1"/>
</dbReference>
<dbReference type="SMART" id="SM00226">
    <property type="entry name" value="LMWPc"/>
    <property type="match status" value="1"/>
</dbReference>